<name>X0ZD32_9ZZZZ</name>
<protein>
    <submittedName>
        <fullName evidence="2">Uncharacterized protein</fullName>
    </submittedName>
</protein>
<proteinExistence type="predicted"/>
<dbReference type="Gene3D" id="3.40.50.300">
    <property type="entry name" value="P-loop containing nucleotide triphosphate hydrolases"/>
    <property type="match status" value="1"/>
</dbReference>
<organism evidence="2">
    <name type="scientific">marine sediment metagenome</name>
    <dbReference type="NCBI Taxonomy" id="412755"/>
    <lineage>
        <taxon>unclassified sequences</taxon>
        <taxon>metagenomes</taxon>
        <taxon>ecological metagenomes</taxon>
    </lineage>
</organism>
<accession>X0ZD32</accession>
<evidence type="ECO:0000256" key="1">
    <source>
        <dbReference type="SAM" id="MobiDB-lite"/>
    </source>
</evidence>
<evidence type="ECO:0000313" key="2">
    <source>
        <dbReference type="EMBL" id="GAG56107.1"/>
    </source>
</evidence>
<dbReference type="InterPro" id="IPR027417">
    <property type="entry name" value="P-loop_NTPase"/>
</dbReference>
<sequence length="176" mass="19873">MVKLLEGRRILYATPTQEQIGKFWWEVTTALKPAFEAGIYRKNETEKYIVPCHGDSEARIKAKTAWNANTLRGDFADLLILDEYQLMDPEVWSLVGAPMLLDNDGDVVFIYTSEQRAVHATQMYKKAEKLMNEALERGEKPRWEVFHFTSPTSAVPPTTIPVSPETPPCGSTPTAI</sequence>
<dbReference type="AlphaFoldDB" id="X0ZD32"/>
<comment type="caution">
    <text evidence="2">The sequence shown here is derived from an EMBL/GenBank/DDBJ whole genome shotgun (WGS) entry which is preliminary data.</text>
</comment>
<reference evidence="2" key="1">
    <citation type="journal article" date="2014" name="Front. Microbiol.">
        <title>High frequency of phylogenetically diverse reductive dehalogenase-homologous genes in deep subseafloor sedimentary metagenomes.</title>
        <authorList>
            <person name="Kawai M."/>
            <person name="Futagami T."/>
            <person name="Toyoda A."/>
            <person name="Takaki Y."/>
            <person name="Nishi S."/>
            <person name="Hori S."/>
            <person name="Arai W."/>
            <person name="Tsubouchi T."/>
            <person name="Morono Y."/>
            <person name="Uchiyama I."/>
            <person name="Ito T."/>
            <person name="Fujiyama A."/>
            <person name="Inagaki F."/>
            <person name="Takami H."/>
        </authorList>
    </citation>
    <scope>NUCLEOTIDE SEQUENCE</scope>
    <source>
        <strain evidence="2">Expedition CK06-06</strain>
    </source>
</reference>
<feature type="non-terminal residue" evidence="2">
    <location>
        <position position="176"/>
    </location>
</feature>
<feature type="region of interest" description="Disordered" evidence="1">
    <location>
        <begin position="156"/>
        <end position="176"/>
    </location>
</feature>
<dbReference type="EMBL" id="BART01004720">
    <property type="protein sequence ID" value="GAG56107.1"/>
    <property type="molecule type" value="Genomic_DNA"/>
</dbReference>
<gene>
    <name evidence="2" type="ORF">S01H4_11583</name>
</gene>